<comment type="caution">
    <text evidence="1">The sequence shown here is derived from an EMBL/GenBank/DDBJ whole genome shotgun (WGS) entry which is preliminary data.</text>
</comment>
<organism evidence="1 2">
    <name type="scientific">Rhizobium altiplani</name>
    <dbReference type="NCBI Taxonomy" id="1864509"/>
    <lineage>
        <taxon>Bacteria</taxon>
        <taxon>Pseudomonadati</taxon>
        <taxon>Pseudomonadota</taxon>
        <taxon>Alphaproteobacteria</taxon>
        <taxon>Hyphomicrobiales</taxon>
        <taxon>Rhizobiaceae</taxon>
        <taxon>Rhizobium/Agrobacterium group</taxon>
        <taxon>Rhizobium</taxon>
    </lineage>
</organism>
<dbReference type="OrthoDB" id="7364201at2"/>
<sequence>MATIEKLVEDEVLIKIDVLDDATLEKRKIYIFPEVRQWFQDVLPTLKAFHEEDIAPINQVWSLFETFLTGHELEEGEEYRLMRPIENDVYELKSPDTRFYGWFVRAGIFVVVRADSMERVHTYDLASGYRGEVERAREGIDLDPPKYVVGAKKKHVFST</sequence>
<protein>
    <submittedName>
        <fullName evidence="1">Uncharacterized protein</fullName>
    </submittedName>
</protein>
<evidence type="ECO:0000313" key="2">
    <source>
        <dbReference type="Proteomes" id="UP000068164"/>
    </source>
</evidence>
<dbReference type="AlphaFoldDB" id="A0A120FPY2"/>
<proteinExistence type="predicted"/>
<evidence type="ECO:0000313" key="1">
    <source>
        <dbReference type="EMBL" id="KWV57694.1"/>
    </source>
</evidence>
<gene>
    <name evidence="1" type="ORF">AS026_30790</name>
</gene>
<dbReference type="EMBL" id="LNCD01000026">
    <property type="protein sequence ID" value="KWV57694.1"/>
    <property type="molecule type" value="Genomic_DNA"/>
</dbReference>
<accession>A0A120FPY2</accession>
<dbReference type="RefSeq" id="WP_062368757.1">
    <property type="nucleotide sequence ID" value="NZ_LNCD01000026.1"/>
</dbReference>
<keyword evidence="2" id="KW-1185">Reference proteome</keyword>
<name>A0A120FPY2_9HYPH</name>
<reference evidence="1 2" key="1">
    <citation type="submission" date="2015-11" db="EMBL/GenBank/DDBJ databases">
        <title>Draft Genome Sequence of the Strain BR 10423 (Rhizobium sp.) isolated from nodules of Mimosa pudica.</title>
        <authorList>
            <person name="Barauna A.C."/>
            <person name="Zilli J.E."/>
            <person name="Simoes-Araujo J.L."/>
            <person name="Reis V.M."/>
            <person name="James E.K."/>
            <person name="Reis F.B.Jr."/>
            <person name="Rouws L.F."/>
            <person name="Passos S.R."/>
            <person name="Gois S.R."/>
        </authorList>
    </citation>
    <scope>NUCLEOTIDE SEQUENCE [LARGE SCALE GENOMIC DNA]</scope>
    <source>
        <strain evidence="1 2">BR10423</strain>
    </source>
</reference>
<dbReference type="Proteomes" id="UP000068164">
    <property type="component" value="Unassembled WGS sequence"/>
</dbReference>